<organism evidence="1 2">
    <name type="scientific">Guyanagaster necrorhizus</name>
    <dbReference type="NCBI Taxonomy" id="856835"/>
    <lineage>
        <taxon>Eukaryota</taxon>
        <taxon>Fungi</taxon>
        <taxon>Dikarya</taxon>
        <taxon>Basidiomycota</taxon>
        <taxon>Agaricomycotina</taxon>
        <taxon>Agaricomycetes</taxon>
        <taxon>Agaricomycetidae</taxon>
        <taxon>Agaricales</taxon>
        <taxon>Marasmiineae</taxon>
        <taxon>Physalacriaceae</taxon>
        <taxon>Guyanagaster</taxon>
    </lineage>
</organism>
<dbReference type="GeneID" id="66098953"/>
<name>A0A9P7W2N4_9AGAR</name>
<proteinExistence type="predicted"/>
<comment type="caution">
    <text evidence="1">The sequence shown here is derived from an EMBL/GenBank/DDBJ whole genome shotgun (WGS) entry which is preliminary data.</text>
</comment>
<dbReference type="Proteomes" id="UP000812287">
    <property type="component" value="Unassembled WGS sequence"/>
</dbReference>
<dbReference type="AlphaFoldDB" id="A0A9P7W2N4"/>
<dbReference type="RefSeq" id="XP_043044964.1">
    <property type="nucleotide sequence ID" value="XM_043176666.1"/>
</dbReference>
<sequence length="274" mass="31483">MPLKLAKSGSRRSGGIFNSHVQHRSKRSVIVIVTGFTERLRKVFLDGFTDNFRVVRKNIDSEYDQYLTYNQLVENRTVKSEEKERKCRRGVIKVMFMFHTGVPAWISFSVLLPRLTSIRSLALQPCFKLDGACTCCAVTKKRYFRLSARLKRPASRITNRQIHLFPSGRRYLRNHRPRRNLQPLCLDAYSGKSASLALICACRVSRLQTDLSVYTLLRSHGLVFFVAFETQRGTALSGIALILKHQSFYVPKWLSLELYALGWPHNKPALKCNS</sequence>
<evidence type="ECO:0000313" key="1">
    <source>
        <dbReference type="EMBL" id="KAG7451464.1"/>
    </source>
</evidence>
<evidence type="ECO:0000313" key="2">
    <source>
        <dbReference type="Proteomes" id="UP000812287"/>
    </source>
</evidence>
<accession>A0A9P7W2N4</accession>
<gene>
    <name evidence="1" type="ORF">BT62DRAFT_1000715</name>
</gene>
<dbReference type="EMBL" id="MU250525">
    <property type="protein sequence ID" value="KAG7451464.1"/>
    <property type="molecule type" value="Genomic_DNA"/>
</dbReference>
<keyword evidence="2" id="KW-1185">Reference proteome</keyword>
<reference evidence="1" key="1">
    <citation type="submission" date="2020-11" db="EMBL/GenBank/DDBJ databases">
        <title>Adaptations for nitrogen fixation in a non-lichenized fungal sporocarp promotes dispersal by wood-feeding termites.</title>
        <authorList>
            <consortium name="DOE Joint Genome Institute"/>
            <person name="Koch R.A."/>
            <person name="Yoon G."/>
            <person name="Arayal U."/>
            <person name="Lail K."/>
            <person name="Amirebrahimi M."/>
            <person name="Labutti K."/>
            <person name="Lipzen A."/>
            <person name="Riley R."/>
            <person name="Barry K."/>
            <person name="Henrissat B."/>
            <person name="Grigoriev I.V."/>
            <person name="Herr J.R."/>
            <person name="Aime M.C."/>
        </authorList>
    </citation>
    <scope>NUCLEOTIDE SEQUENCE</scope>
    <source>
        <strain evidence="1">MCA 3950</strain>
    </source>
</reference>
<protein>
    <submittedName>
        <fullName evidence="1">Uncharacterized protein</fullName>
    </submittedName>
</protein>